<name>Q16LR6_AEDAE</name>
<dbReference type="SMART" id="SM00868">
    <property type="entry name" value="zf-AD"/>
    <property type="match status" value="1"/>
</dbReference>
<evidence type="ECO:0000313" key="7">
    <source>
        <dbReference type="Proteomes" id="UP000682892"/>
    </source>
</evidence>
<protein>
    <submittedName>
        <fullName evidence="6">AAEL012551-PA</fullName>
    </submittedName>
</protein>
<feature type="binding site" evidence="2">
    <location>
        <position position="9"/>
    </location>
    <ligand>
        <name>Zn(2+)</name>
        <dbReference type="ChEBI" id="CHEBI:29105"/>
    </ligand>
</feature>
<reference evidence="6" key="2">
    <citation type="journal article" date="2007" name="Science">
        <title>Genome sequence of Aedes aegypti, a major arbovirus vector.</title>
        <authorList>
            <person name="Nene V."/>
            <person name="Wortman J.R."/>
            <person name="Lawson D."/>
            <person name="Haas B."/>
            <person name="Kodira C."/>
            <person name="Tu Z.J."/>
            <person name="Loftus B."/>
            <person name="Xi Z."/>
            <person name="Megy K."/>
            <person name="Grabherr M."/>
            <person name="Ren Q."/>
            <person name="Zdobnov E.M."/>
            <person name="Lobo N.F."/>
            <person name="Campbell K.S."/>
            <person name="Brown S.E."/>
            <person name="Bonaldo M.F."/>
            <person name="Zhu J."/>
            <person name="Sinkins S.P."/>
            <person name="Hogenkamp D.G."/>
            <person name="Amedeo P."/>
            <person name="Arensburger P."/>
            <person name="Atkinson P.W."/>
            <person name="Bidwell S."/>
            <person name="Biedler J."/>
            <person name="Birney E."/>
            <person name="Bruggner R.V."/>
            <person name="Costas J."/>
            <person name="Coy M.R."/>
            <person name="Crabtree J."/>
            <person name="Crawford M."/>
            <person name="Debruyn B."/>
            <person name="Decaprio D."/>
            <person name="Eiglmeier K."/>
            <person name="Eisenstadt E."/>
            <person name="El-Dorry H."/>
            <person name="Gelbart W.M."/>
            <person name="Gomes S.L."/>
            <person name="Hammond M."/>
            <person name="Hannick L.I."/>
            <person name="Hogan J.R."/>
            <person name="Holmes M.H."/>
            <person name="Jaffe D."/>
            <person name="Johnston J.S."/>
            <person name="Kennedy R.C."/>
            <person name="Koo H."/>
            <person name="Kravitz S."/>
            <person name="Kriventseva E.V."/>
            <person name="Kulp D."/>
            <person name="Labutti K."/>
            <person name="Lee E."/>
            <person name="Li S."/>
            <person name="Lovin D.D."/>
            <person name="Mao C."/>
            <person name="Mauceli E."/>
            <person name="Menck C.F."/>
            <person name="Miller J.R."/>
            <person name="Montgomery P."/>
            <person name="Mori A."/>
            <person name="Nascimento A.L."/>
            <person name="Naveira H.F."/>
            <person name="Nusbaum C."/>
            <person name="O'leary S."/>
            <person name="Orvis J."/>
            <person name="Pertea M."/>
            <person name="Quesneville H."/>
            <person name="Reidenbach K.R."/>
            <person name="Rogers Y.H."/>
            <person name="Roth C.W."/>
            <person name="Schneider J.R."/>
            <person name="Schatz M."/>
            <person name="Shumway M."/>
            <person name="Stanke M."/>
            <person name="Stinson E.O."/>
            <person name="Tubio J.M."/>
            <person name="Vanzee J.P."/>
            <person name="Verjovski-Almeida S."/>
            <person name="Werner D."/>
            <person name="White O."/>
            <person name="Wyder S."/>
            <person name="Zeng Q."/>
            <person name="Zhao Q."/>
            <person name="Zhao Y."/>
            <person name="Hill C.A."/>
            <person name="Raikhel A.S."/>
            <person name="Soares M.B."/>
            <person name="Knudson D.L."/>
            <person name="Lee N.H."/>
            <person name="Galagan J."/>
            <person name="Salzberg S.L."/>
            <person name="Paulsen I.T."/>
            <person name="Dimopoulos G."/>
            <person name="Collins F.H."/>
            <person name="Birren B."/>
            <person name="Fraser-Liggett C.M."/>
            <person name="Severson D.W."/>
        </authorList>
    </citation>
    <scope>NUCLEOTIDE SEQUENCE [LARGE SCALE GENOMIC DNA]</scope>
    <source>
        <strain evidence="6">Liverpool</strain>
    </source>
</reference>
<dbReference type="AlphaFoldDB" id="Q16LR6"/>
<sequence length="315" mass="37070">MENRLCRLCLTLNSGRIPLFDEMTMKPNVLLIQKVVECTSIRITAEDDYPSSICGECERKLNELSAFKIQCIVNNDFYREKQAELRKEQVSCSQQPTEVVCLDDDDEEEVYYAEESQKESEDQSHEPVQKRARIEQVIIEDDDDEEQEEQNERLNYESEQTEYEEFNLDDFELVEGQEVDQYYQPEEPLIDNSAILTSILLDDEEDDGGNNALLMDQGHYEKVYPYECEFCRRRYSSLTKLESHVKSHSQNRMKCFICGKLVVVHLLRHLRSQHPGMSFPEPVRCWHSKCSDLDQVFLDVNQLLAHMDAKRTRRR</sequence>
<dbReference type="OMA" id="CCECERK"/>
<dbReference type="Pfam" id="PF07776">
    <property type="entry name" value="zf-AD"/>
    <property type="match status" value="1"/>
</dbReference>
<reference evidence="6" key="1">
    <citation type="submission" date="2005-10" db="EMBL/GenBank/DDBJ databases">
        <authorList>
            <person name="Loftus B.J."/>
            <person name="Nene V.M."/>
            <person name="Hannick L.I."/>
            <person name="Bidwell S."/>
            <person name="Haas B."/>
            <person name="Amedeo P."/>
            <person name="Orvis J."/>
            <person name="Wortman J.R."/>
            <person name="White O.R."/>
            <person name="Salzberg S."/>
            <person name="Shumway M."/>
            <person name="Koo H."/>
            <person name="Zhao Y."/>
            <person name="Holmes M."/>
            <person name="Miller J."/>
            <person name="Schatz M."/>
            <person name="Pop M."/>
            <person name="Pai G."/>
            <person name="Utterback T."/>
            <person name="Rogers Y.-H."/>
            <person name="Kravitz S."/>
            <person name="Fraser C.M."/>
        </authorList>
    </citation>
    <scope>NUCLEOTIDE SEQUENCE</scope>
    <source>
        <strain evidence="6">Liverpool</strain>
    </source>
</reference>
<accession>Q16LR6</accession>
<feature type="domain" description="ZAD" evidence="5">
    <location>
        <begin position="4"/>
        <end position="81"/>
    </location>
</feature>
<evidence type="ECO:0000256" key="1">
    <source>
        <dbReference type="PROSITE-ProRule" id="PRU00042"/>
    </source>
</evidence>
<feature type="domain" description="C2H2-type" evidence="4">
    <location>
        <begin position="226"/>
        <end position="253"/>
    </location>
</feature>
<dbReference type="eggNOG" id="ENOG502TBN7">
    <property type="taxonomic scope" value="Eukaryota"/>
</dbReference>
<dbReference type="Gene3D" id="3.30.160.60">
    <property type="entry name" value="Classic Zinc Finger"/>
    <property type="match status" value="1"/>
</dbReference>
<gene>
    <name evidence="6" type="ORF">AaeL_AAEL012551</name>
</gene>
<dbReference type="PhylomeDB" id="Q16LR6"/>
<dbReference type="PROSITE" id="PS00028">
    <property type="entry name" value="ZINC_FINGER_C2H2_1"/>
    <property type="match status" value="1"/>
</dbReference>
<dbReference type="Gene3D" id="3.40.1800.20">
    <property type="match status" value="1"/>
</dbReference>
<dbReference type="KEGG" id="aag:5576500"/>
<keyword evidence="2" id="KW-0479">Metal-binding</keyword>
<keyword evidence="2" id="KW-0862">Zinc</keyword>
<dbReference type="SMART" id="SM00355">
    <property type="entry name" value="ZnF_C2H2"/>
    <property type="match status" value="2"/>
</dbReference>
<keyword evidence="1" id="KW-0863">Zinc-finger</keyword>
<dbReference type="Proteomes" id="UP000682892">
    <property type="component" value="Chromosome 1"/>
</dbReference>
<dbReference type="PANTHER" id="PTHR39942">
    <property type="entry name" value="BCDNA.LD26519-RELATED"/>
    <property type="match status" value="1"/>
</dbReference>
<organism evidence="6 7">
    <name type="scientific">Aedes aegypti</name>
    <name type="common">Yellowfever mosquito</name>
    <name type="synonym">Culex aegypti</name>
    <dbReference type="NCBI Taxonomy" id="7159"/>
    <lineage>
        <taxon>Eukaryota</taxon>
        <taxon>Metazoa</taxon>
        <taxon>Ecdysozoa</taxon>
        <taxon>Arthropoda</taxon>
        <taxon>Hexapoda</taxon>
        <taxon>Insecta</taxon>
        <taxon>Pterygota</taxon>
        <taxon>Neoptera</taxon>
        <taxon>Endopterygota</taxon>
        <taxon>Diptera</taxon>
        <taxon>Nematocera</taxon>
        <taxon>Culicoidea</taxon>
        <taxon>Culicidae</taxon>
        <taxon>Culicinae</taxon>
        <taxon>Aedini</taxon>
        <taxon>Aedes</taxon>
        <taxon>Stegomyia</taxon>
    </lineage>
</organism>
<evidence type="ECO:0000256" key="3">
    <source>
        <dbReference type="SAM" id="MobiDB-lite"/>
    </source>
</evidence>
<dbReference type="InterPro" id="IPR013087">
    <property type="entry name" value="Znf_C2H2_type"/>
</dbReference>
<evidence type="ECO:0000313" key="6">
    <source>
        <dbReference type="EMBL" id="EAT35271.1"/>
    </source>
</evidence>
<dbReference type="OrthoDB" id="7760302at2759"/>
<evidence type="ECO:0000259" key="4">
    <source>
        <dbReference type="PROSITE" id="PS50157"/>
    </source>
</evidence>
<feature type="binding site" evidence="2">
    <location>
        <position position="57"/>
    </location>
    <ligand>
        <name>Zn(2+)</name>
        <dbReference type="ChEBI" id="CHEBI:29105"/>
    </ligand>
</feature>
<dbReference type="GO" id="GO:0008270">
    <property type="term" value="F:zinc ion binding"/>
    <property type="evidence" value="ECO:0007669"/>
    <property type="project" value="UniProtKB-UniRule"/>
</dbReference>
<dbReference type="InterPro" id="IPR036236">
    <property type="entry name" value="Znf_C2H2_sf"/>
</dbReference>
<dbReference type="GO" id="GO:0005634">
    <property type="term" value="C:nucleus"/>
    <property type="evidence" value="ECO:0007669"/>
    <property type="project" value="InterPro"/>
</dbReference>
<dbReference type="HOGENOM" id="CLU_883435_0_0_1"/>
<dbReference type="PANTHER" id="PTHR39942:SF1">
    <property type="entry name" value="BCDNA.LD26519-RELATED"/>
    <property type="match status" value="1"/>
</dbReference>
<proteinExistence type="predicted"/>
<dbReference type="VEuPathDB" id="VectorBase:AAEL012551"/>
<reference evidence="6" key="3">
    <citation type="submission" date="2012-09" db="EMBL/GenBank/DDBJ databases">
        <authorList>
            <consortium name="VectorBase"/>
        </authorList>
    </citation>
    <scope>NUCLEOTIDE SEQUENCE</scope>
    <source>
        <strain evidence="6">Liverpool</strain>
    </source>
</reference>
<dbReference type="SUPFAM" id="SSF57667">
    <property type="entry name" value="beta-beta-alpha zinc fingers"/>
    <property type="match status" value="1"/>
</dbReference>
<dbReference type="PROSITE" id="PS50157">
    <property type="entry name" value="ZINC_FINGER_C2H2_2"/>
    <property type="match status" value="1"/>
</dbReference>
<feature type="region of interest" description="Disordered" evidence="3">
    <location>
        <begin position="139"/>
        <end position="161"/>
    </location>
</feature>
<dbReference type="InterPro" id="IPR012934">
    <property type="entry name" value="Znf_AD"/>
</dbReference>
<dbReference type="PaxDb" id="7159-AAEL012551-PA"/>
<dbReference type="PROSITE" id="PS51915">
    <property type="entry name" value="ZAD"/>
    <property type="match status" value="1"/>
</dbReference>
<evidence type="ECO:0000259" key="5">
    <source>
        <dbReference type="PROSITE" id="PS51915"/>
    </source>
</evidence>
<feature type="compositionally biased region" description="Acidic residues" evidence="3">
    <location>
        <begin position="139"/>
        <end position="149"/>
    </location>
</feature>
<dbReference type="EMBL" id="CH477895">
    <property type="protein sequence ID" value="EAT35271.1"/>
    <property type="molecule type" value="Genomic_DNA"/>
</dbReference>
<evidence type="ECO:0000256" key="2">
    <source>
        <dbReference type="PROSITE-ProRule" id="PRU01263"/>
    </source>
</evidence>
<dbReference type="SUPFAM" id="SSF57716">
    <property type="entry name" value="Glucocorticoid receptor-like (DNA-binding domain)"/>
    <property type="match status" value="1"/>
</dbReference>
<feature type="binding site" evidence="2">
    <location>
        <position position="54"/>
    </location>
    <ligand>
        <name>Zn(2+)</name>
        <dbReference type="ChEBI" id="CHEBI:29105"/>
    </ligand>
</feature>
<feature type="binding site" evidence="2">
    <location>
        <position position="6"/>
    </location>
    <ligand>
        <name>Zn(2+)</name>
        <dbReference type="ChEBI" id="CHEBI:29105"/>
    </ligand>
</feature>